<dbReference type="InterPro" id="IPR036388">
    <property type="entry name" value="WH-like_DNA-bd_sf"/>
</dbReference>
<comment type="caution">
    <text evidence="1">The sequence shown here is derived from an EMBL/GenBank/DDBJ whole genome shotgun (WGS) entry which is preliminary data.</text>
</comment>
<name>A0ABT0ZZZ0_9PSEU</name>
<proteinExistence type="predicted"/>
<protein>
    <submittedName>
        <fullName evidence="1">MarR family transcriptional regulator</fullName>
    </submittedName>
</protein>
<dbReference type="RefSeq" id="WP_252438873.1">
    <property type="nucleotide sequence ID" value="NZ_JAGSOV010000034.1"/>
</dbReference>
<dbReference type="Gene3D" id="1.10.10.10">
    <property type="entry name" value="Winged helix-like DNA-binding domain superfamily/Winged helix DNA-binding domain"/>
    <property type="match status" value="1"/>
</dbReference>
<accession>A0ABT0ZZZ0</accession>
<dbReference type="EMBL" id="JAGSOV010000034">
    <property type="protein sequence ID" value="MCO1656286.1"/>
    <property type="molecule type" value="Genomic_DNA"/>
</dbReference>
<evidence type="ECO:0000313" key="2">
    <source>
        <dbReference type="Proteomes" id="UP001165283"/>
    </source>
</evidence>
<gene>
    <name evidence="1" type="ORF">KDL28_14595</name>
</gene>
<dbReference type="SUPFAM" id="SSF46785">
    <property type="entry name" value="Winged helix' DNA-binding domain"/>
    <property type="match status" value="1"/>
</dbReference>
<dbReference type="InterPro" id="IPR036390">
    <property type="entry name" value="WH_DNA-bd_sf"/>
</dbReference>
<dbReference type="Proteomes" id="UP001165283">
    <property type="component" value="Unassembled WGS sequence"/>
</dbReference>
<keyword evidence="2" id="KW-1185">Reference proteome</keyword>
<reference evidence="1" key="1">
    <citation type="submission" date="2021-04" db="EMBL/GenBank/DDBJ databases">
        <title>Pseudonocardia sp. nov., isolated from sandy soil of mangrove forest.</title>
        <authorList>
            <person name="Zan Z."/>
            <person name="Huang R."/>
            <person name="Liu W."/>
        </authorList>
    </citation>
    <scope>NUCLEOTIDE SEQUENCE</scope>
    <source>
        <strain evidence="1">S2-4</strain>
    </source>
</reference>
<evidence type="ECO:0000313" key="1">
    <source>
        <dbReference type="EMBL" id="MCO1656286.1"/>
    </source>
</evidence>
<organism evidence="1 2">
    <name type="scientific">Pseudonocardia humida</name>
    <dbReference type="NCBI Taxonomy" id="2800819"/>
    <lineage>
        <taxon>Bacteria</taxon>
        <taxon>Bacillati</taxon>
        <taxon>Actinomycetota</taxon>
        <taxon>Actinomycetes</taxon>
        <taxon>Pseudonocardiales</taxon>
        <taxon>Pseudonocardiaceae</taxon>
        <taxon>Pseudonocardia</taxon>
    </lineage>
</organism>
<sequence>MTGPSYGRDDLVRQPIGYWSGEAYRRVADGIRAGLAANGLSQPGWWILNRLADASRSWTPAGLVEELAPYSDREEGRDVADELERLLAAGLAAVDGDTVAITAAGTERLLAARERNGRTHRAMREGISDDEYATTIDVLRRIVGNLGGDPRLP</sequence>